<keyword evidence="2" id="KW-1185">Reference proteome</keyword>
<gene>
    <name evidence="1" type="ORF">A19Y_0962</name>
</gene>
<dbReference type="RefSeq" id="WP_227350216.1">
    <property type="nucleotide sequence ID" value="NZ_CM002803.1"/>
</dbReference>
<reference evidence="1 2" key="1">
    <citation type="journal article" date="2014" name="Appl. Environ. Microbiol.">
        <title>Elucidation of insertion elements encoded on plasmids and in vitro construction of shuttle vectors from the toxic cyanobacterium Planktothrix.</title>
        <authorList>
            <person name="Christiansen G."/>
            <person name="Goesmann A."/>
            <person name="Kurmayer R."/>
        </authorList>
    </citation>
    <scope>NUCLEOTIDE SEQUENCE [LARGE SCALE GENOMIC DNA]</scope>
    <source>
        <strain evidence="1 2">NIVA-CYA 126/8</strain>
    </source>
</reference>
<protein>
    <submittedName>
        <fullName evidence="1">Uncharacterized protein</fullName>
    </submittedName>
</protein>
<evidence type="ECO:0000313" key="2">
    <source>
        <dbReference type="Proteomes" id="UP000027395"/>
    </source>
</evidence>
<dbReference type="Proteomes" id="UP000027395">
    <property type="component" value="Chromosome"/>
</dbReference>
<dbReference type="PATRIC" id="fig|388467.6.peg.907"/>
<sequence length="223" mass="26041">MSINTALLDNINQQLKQSLNPDLETARDIEDWFKFYIFNIIIKAARNEGALVYYKDVLKRNPETLVFRRRAGQIYDLTQPYTHAVIEFEQKPPLEIHLGVKIHGRLRVLYDCDVCVLYKMEADSCRTNKREPRASRIFIAIDCHHYASELPLELAQAFIAFSSELRVSGDCYFVSNSSSNSVAKLLASRKRKWEYDIVPNETNNVNRLMYEFQTKFKDFKARS</sequence>
<name>A0A073CCN1_PLAA1</name>
<evidence type="ECO:0000313" key="1">
    <source>
        <dbReference type="EMBL" id="KEI66089.1"/>
    </source>
</evidence>
<organism evidence="1 2">
    <name type="scientific">Planktothrix agardhii (strain NIVA-CYA 126/8)</name>
    <dbReference type="NCBI Taxonomy" id="388467"/>
    <lineage>
        <taxon>Bacteria</taxon>
        <taxon>Bacillati</taxon>
        <taxon>Cyanobacteriota</taxon>
        <taxon>Cyanophyceae</taxon>
        <taxon>Oscillatoriophycideae</taxon>
        <taxon>Oscillatoriales</taxon>
        <taxon>Microcoleaceae</taxon>
        <taxon>Planktothrix</taxon>
    </lineage>
</organism>
<dbReference type="HOGENOM" id="CLU_106597_0_0_3"/>
<dbReference type="AlphaFoldDB" id="A0A073CCN1"/>
<accession>A0A073CCN1</accession>
<dbReference type="EMBL" id="CM002803">
    <property type="protein sequence ID" value="KEI66089.1"/>
    <property type="molecule type" value="Genomic_DNA"/>
</dbReference>
<dbReference type="eggNOG" id="ENOG502Z9CH">
    <property type="taxonomic scope" value="Bacteria"/>
</dbReference>
<proteinExistence type="predicted"/>
<dbReference type="STRING" id="388467.A19Y_0962"/>